<dbReference type="GO" id="GO:0020037">
    <property type="term" value="F:heme binding"/>
    <property type="evidence" value="ECO:0007669"/>
    <property type="project" value="InterPro"/>
</dbReference>
<evidence type="ECO:0000256" key="1">
    <source>
        <dbReference type="ARBA" id="ARBA00001971"/>
    </source>
</evidence>
<dbReference type="Gene3D" id="1.10.630.10">
    <property type="entry name" value="Cytochrome P450"/>
    <property type="match status" value="2"/>
</dbReference>
<comment type="caution">
    <text evidence="14">The sequence shown here is derived from an EMBL/GenBank/DDBJ whole genome shotgun (WGS) entry which is preliminary data.</text>
</comment>
<evidence type="ECO:0000256" key="4">
    <source>
        <dbReference type="ARBA" id="ARBA00022617"/>
    </source>
</evidence>
<dbReference type="InterPro" id="IPR002401">
    <property type="entry name" value="Cyt_P450_E_grp-I"/>
</dbReference>
<keyword evidence="7" id="KW-1133">Transmembrane helix</keyword>
<dbReference type="Pfam" id="PF00067">
    <property type="entry name" value="p450"/>
    <property type="match status" value="2"/>
</dbReference>
<dbReference type="PRINTS" id="PR00385">
    <property type="entry name" value="P450"/>
</dbReference>
<dbReference type="GO" id="GO:0016705">
    <property type="term" value="F:oxidoreductase activity, acting on paired donors, with incorporation or reduction of molecular oxygen"/>
    <property type="evidence" value="ECO:0007669"/>
    <property type="project" value="InterPro"/>
</dbReference>
<evidence type="ECO:0000313" key="15">
    <source>
        <dbReference type="Proteomes" id="UP000467840"/>
    </source>
</evidence>
<dbReference type="PROSITE" id="PS00086">
    <property type="entry name" value="CYTOCHROME_P450"/>
    <property type="match status" value="1"/>
</dbReference>
<dbReference type="PRINTS" id="PR00463">
    <property type="entry name" value="EP450I"/>
</dbReference>
<evidence type="ECO:0008006" key="16">
    <source>
        <dbReference type="Google" id="ProtNLM"/>
    </source>
</evidence>
<dbReference type="InterPro" id="IPR017972">
    <property type="entry name" value="Cyt_P450_CS"/>
</dbReference>
<keyword evidence="6 12" id="KW-0479">Metal-binding</keyword>
<sequence length="206" mass="23081">MEAKLVGYADSDWGGSIDDMKSTSGMKPVFSPLLCLKQPAQENLEFSLSIDNQDIFIAGSETSSTTAEWAMSEMLRNPTVMEKAQAEVRQVFSGKGHVDEEGRDPNYWIEAERFNPERFSDSTIDYKGANFEYIPFGAGRRICPGISFGMVNVELPLANLLYYFDWKLPSGMKLEELDMTESFGSVVRRKNDLCLIPTLCHPLPVA</sequence>
<comment type="cofactor">
    <cofactor evidence="1 12">
        <name>heme</name>
        <dbReference type="ChEBI" id="CHEBI:30413"/>
    </cofactor>
</comment>
<dbReference type="GO" id="GO:0016020">
    <property type="term" value="C:membrane"/>
    <property type="evidence" value="ECO:0007669"/>
    <property type="project" value="UniProtKB-SubCell"/>
</dbReference>
<keyword evidence="10 13" id="KW-0503">Monooxygenase</keyword>
<gene>
    <name evidence="14" type="ORF">GH714_006890</name>
</gene>
<keyword evidence="5" id="KW-0812">Transmembrane</keyword>
<evidence type="ECO:0000256" key="7">
    <source>
        <dbReference type="ARBA" id="ARBA00022989"/>
    </source>
</evidence>
<evidence type="ECO:0000256" key="8">
    <source>
        <dbReference type="ARBA" id="ARBA00023002"/>
    </source>
</evidence>
<organism evidence="14 15">
    <name type="scientific">Hevea brasiliensis</name>
    <name type="common">Para rubber tree</name>
    <name type="synonym">Siphonia brasiliensis</name>
    <dbReference type="NCBI Taxonomy" id="3981"/>
    <lineage>
        <taxon>Eukaryota</taxon>
        <taxon>Viridiplantae</taxon>
        <taxon>Streptophyta</taxon>
        <taxon>Embryophyta</taxon>
        <taxon>Tracheophyta</taxon>
        <taxon>Spermatophyta</taxon>
        <taxon>Magnoliopsida</taxon>
        <taxon>eudicotyledons</taxon>
        <taxon>Gunneridae</taxon>
        <taxon>Pentapetalae</taxon>
        <taxon>rosids</taxon>
        <taxon>fabids</taxon>
        <taxon>Malpighiales</taxon>
        <taxon>Euphorbiaceae</taxon>
        <taxon>Crotonoideae</taxon>
        <taxon>Micrandreae</taxon>
        <taxon>Hevea</taxon>
    </lineage>
</organism>
<evidence type="ECO:0000313" key="14">
    <source>
        <dbReference type="EMBL" id="KAF2305583.1"/>
    </source>
</evidence>
<dbReference type="InterPro" id="IPR001128">
    <property type="entry name" value="Cyt_P450"/>
</dbReference>
<evidence type="ECO:0000256" key="9">
    <source>
        <dbReference type="ARBA" id="ARBA00023004"/>
    </source>
</evidence>
<dbReference type="EMBL" id="JAAGAX010000008">
    <property type="protein sequence ID" value="KAF2305583.1"/>
    <property type="molecule type" value="Genomic_DNA"/>
</dbReference>
<evidence type="ECO:0000256" key="6">
    <source>
        <dbReference type="ARBA" id="ARBA00022723"/>
    </source>
</evidence>
<dbReference type="AlphaFoldDB" id="A0A6A6LZN9"/>
<evidence type="ECO:0000256" key="3">
    <source>
        <dbReference type="ARBA" id="ARBA00010617"/>
    </source>
</evidence>
<dbReference type="InterPro" id="IPR052306">
    <property type="entry name" value="CYP450_71D"/>
</dbReference>
<keyword evidence="4 12" id="KW-0349">Heme</keyword>
<dbReference type="SUPFAM" id="SSF48264">
    <property type="entry name" value="Cytochrome P450"/>
    <property type="match status" value="1"/>
</dbReference>
<dbReference type="Proteomes" id="UP000467840">
    <property type="component" value="Chromosome 9"/>
</dbReference>
<evidence type="ECO:0000256" key="2">
    <source>
        <dbReference type="ARBA" id="ARBA00004167"/>
    </source>
</evidence>
<proteinExistence type="inferred from homology"/>
<evidence type="ECO:0000256" key="11">
    <source>
        <dbReference type="ARBA" id="ARBA00023136"/>
    </source>
</evidence>
<feature type="binding site" description="axial binding residue" evidence="12">
    <location>
        <position position="143"/>
    </location>
    <ligand>
        <name>heme</name>
        <dbReference type="ChEBI" id="CHEBI:30413"/>
    </ligand>
    <ligandPart>
        <name>Fe</name>
        <dbReference type="ChEBI" id="CHEBI:18248"/>
    </ligandPart>
</feature>
<keyword evidence="15" id="KW-1185">Reference proteome</keyword>
<evidence type="ECO:0000256" key="10">
    <source>
        <dbReference type="ARBA" id="ARBA00023033"/>
    </source>
</evidence>
<dbReference type="InterPro" id="IPR036396">
    <property type="entry name" value="Cyt_P450_sf"/>
</dbReference>
<dbReference type="GO" id="GO:0004497">
    <property type="term" value="F:monooxygenase activity"/>
    <property type="evidence" value="ECO:0007669"/>
    <property type="project" value="UniProtKB-KW"/>
</dbReference>
<accession>A0A6A6LZN9</accession>
<evidence type="ECO:0000256" key="13">
    <source>
        <dbReference type="RuleBase" id="RU000461"/>
    </source>
</evidence>
<reference evidence="14 15" key="1">
    <citation type="journal article" date="2020" name="Mol. Plant">
        <title>The Chromosome-Based Rubber Tree Genome Provides New Insights into Spurge Genome Evolution and Rubber Biosynthesis.</title>
        <authorList>
            <person name="Liu J."/>
            <person name="Shi C."/>
            <person name="Shi C.C."/>
            <person name="Li W."/>
            <person name="Zhang Q.J."/>
            <person name="Zhang Y."/>
            <person name="Li K."/>
            <person name="Lu H.F."/>
            <person name="Shi C."/>
            <person name="Zhu S.T."/>
            <person name="Xiao Z.Y."/>
            <person name="Nan H."/>
            <person name="Yue Y."/>
            <person name="Zhu X.G."/>
            <person name="Wu Y."/>
            <person name="Hong X.N."/>
            <person name="Fan G.Y."/>
            <person name="Tong Y."/>
            <person name="Zhang D."/>
            <person name="Mao C.L."/>
            <person name="Liu Y.L."/>
            <person name="Hao S.J."/>
            <person name="Liu W.Q."/>
            <person name="Lv M.Q."/>
            <person name="Zhang H.B."/>
            <person name="Liu Y."/>
            <person name="Hu-Tang G.R."/>
            <person name="Wang J.P."/>
            <person name="Wang J.H."/>
            <person name="Sun Y.H."/>
            <person name="Ni S.B."/>
            <person name="Chen W.B."/>
            <person name="Zhang X.C."/>
            <person name="Jiao Y.N."/>
            <person name="Eichler E.E."/>
            <person name="Li G.H."/>
            <person name="Liu X."/>
            <person name="Gao L.Z."/>
        </authorList>
    </citation>
    <scope>NUCLEOTIDE SEQUENCE [LARGE SCALE GENOMIC DNA]</scope>
    <source>
        <strain evidence="15">cv. GT1</strain>
        <tissue evidence="14">Leaf</tissue>
    </source>
</reference>
<evidence type="ECO:0000256" key="5">
    <source>
        <dbReference type="ARBA" id="ARBA00022692"/>
    </source>
</evidence>
<dbReference type="GO" id="GO:0005506">
    <property type="term" value="F:iron ion binding"/>
    <property type="evidence" value="ECO:0007669"/>
    <property type="project" value="InterPro"/>
</dbReference>
<protein>
    <recommendedName>
        <fullName evidence="16">Cytochrome P450</fullName>
    </recommendedName>
</protein>
<comment type="subcellular location">
    <subcellularLocation>
        <location evidence="2">Membrane</location>
        <topology evidence="2">Single-pass membrane protein</topology>
    </subcellularLocation>
</comment>
<dbReference type="PANTHER" id="PTHR47953:SF19">
    <property type="entry name" value="OS06G0641600 PROTEIN"/>
    <property type="match status" value="1"/>
</dbReference>
<comment type="similarity">
    <text evidence="3 13">Belongs to the cytochrome P450 family.</text>
</comment>
<keyword evidence="8 13" id="KW-0560">Oxidoreductase</keyword>
<dbReference type="PANTHER" id="PTHR47953">
    <property type="entry name" value="OS08G0105600 PROTEIN"/>
    <property type="match status" value="1"/>
</dbReference>
<name>A0A6A6LZN9_HEVBR</name>
<evidence type="ECO:0000256" key="12">
    <source>
        <dbReference type="PIRSR" id="PIRSR602401-1"/>
    </source>
</evidence>
<keyword evidence="9 12" id="KW-0408">Iron</keyword>
<keyword evidence="11" id="KW-0472">Membrane</keyword>